<organism evidence="1 2">
    <name type="scientific">Hypsizygus marmoreus</name>
    <name type="common">White beech mushroom</name>
    <name type="synonym">Agaricus marmoreus</name>
    <dbReference type="NCBI Taxonomy" id="39966"/>
    <lineage>
        <taxon>Eukaryota</taxon>
        <taxon>Fungi</taxon>
        <taxon>Dikarya</taxon>
        <taxon>Basidiomycota</taxon>
        <taxon>Agaricomycotina</taxon>
        <taxon>Agaricomycetes</taxon>
        <taxon>Agaricomycetidae</taxon>
        <taxon>Agaricales</taxon>
        <taxon>Tricholomatineae</taxon>
        <taxon>Lyophyllaceae</taxon>
        <taxon>Hypsizygus</taxon>
    </lineage>
</organism>
<gene>
    <name evidence="1" type="ORF">Hypma_011277</name>
</gene>
<keyword evidence="2" id="KW-1185">Reference proteome</keyword>
<dbReference type="InParanoid" id="A0A369JSB2"/>
<proteinExistence type="predicted"/>
<dbReference type="AlphaFoldDB" id="A0A369JSB2"/>
<reference evidence="1" key="1">
    <citation type="submission" date="2018-04" db="EMBL/GenBank/DDBJ databases">
        <title>Whole genome sequencing of Hypsizygus marmoreus.</title>
        <authorList>
            <person name="Choi I.-G."/>
            <person name="Min B."/>
            <person name="Kim J.-G."/>
            <person name="Kim S."/>
            <person name="Oh Y.-L."/>
            <person name="Kong W.-S."/>
            <person name="Park H."/>
            <person name="Jeong J."/>
            <person name="Song E.-S."/>
        </authorList>
    </citation>
    <scope>NUCLEOTIDE SEQUENCE [LARGE SCALE GENOMIC DNA]</scope>
    <source>
        <strain evidence="1">51987-8</strain>
    </source>
</reference>
<dbReference type="Proteomes" id="UP000076154">
    <property type="component" value="Unassembled WGS sequence"/>
</dbReference>
<evidence type="ECO:0000313" key="2">
    <source>
        <dbReference type="Proteomes" id="UP000076154"/>
    </source>
</evidence>
<name>A0A369JSB2_HYPMA</name>
<comment type="caution">
    <text evidence="1">The sequence shown here is derived from an EMBL/GenBank/DDBJ whole genome shotgun (WGS) entry which is preliminary data.</text>
</comment>
<dbReference type="EMBL" id="LUEZ02000054">
    <property type="protein sequence ID" value="RDB21666.1"/>
    <property type="molecule type" value="Genomic_DNA"/>
</dbReference>
<evidence type="ECO:0000313" key="1">
    <source>
        <dbReference type="EMBL" id="RDB21666.1"/>
    </source>
</evidence>
<sequence length="134" mass="15043">MSPSLVYTSRLVTNAFMLCNNFTKIPVFPPILRRTLLDHQHTPPNRAIKIAPGTAPDHSHRRQLLVNPTHLVLVLLISRYAAEPLAPSFHYSESLERAVHLSSPYFCISSPRASHPFNDGVYLDPHENGAPRSQ</sequence>
<accession>A0A369JSB2</accession>
<protein>
    <submittedName>
        <fullName evidence="1">Uncharacterized protein</fullName>
    </submittedName>
</protein>